<dbReference type="GO" id="GO:0043531">
    <property type="term" value="F:ADP binding"/>
    <property type="evidence" value="ECO:0007669"/>
    <property type="project" value="UniProtKB-UniRule"/>
</dbReference>
<dbReference type="EMBL" id="WJQS01000002">
    <property type="protein sequence ID" value="MRI84917.1"/>
    <property type="molecule type" value="Genomic_DNA"/>
</dbReference>
<protein>
    <recommendedName>
        <fullName evidence="5">Putative pyruvate, phosphate dikinase regulatory protein</fullName>
        <shortName evidence="5">PPDK regulatory protein</shortName>
        <ecNumber evidence="5">2.7.11.32</ecNumber>
        <ecNumber evidence="5">2.7.4.27</ecNumber>
    </recommendedName>
</protein>
<dbReference type="EC" id="2.7.11.32" evidence="5"/>
<evidence type="ECO:0000256" key="3">
    <source>
        <dbReference type="ARBA" id="ARBA00022741"/>
    </source>
</evidence>
<evidence type="ECO:0000313" key="7">
    <source>
        <dbReference type="Proteomes" id="UP000430975"/>
    </source>
</evidence>
<dbReference type="EC" id="2.7.4.27" evidence="5"/>
<name>A0A6I2GAZ0_9LACT</name>
<accession>A0A6I2GAZ0</accession>
<dbReference type="HAMAP" id="MF_00921">
    <property type="entry name" value="PDRP"/>
    <property type="match status" value="1"/>
</dbReference>
<keyword evidence="6" id="KW-0670">Pyruvate</keyword>
<keyword evidence="1 5" id="KW-0723">Serine/threonine-protein kinase</keyword>
<dbReference type="InterPro" id="IPR005177">
    <property type="entry name" value="Kinase-pyrophosphorylase"/>
</dbReference>
<dbReference type="Pfam" id="PF03618">
    <property type="entry name" value="Kinase-PPPase"/>
    <property type="match status" value="1"/>
</dbReference>
<comment type="caution">
    <text evidence="6">The sequence shown here is derived from an EMBL/GenBank/DDBJ whole genome shotgun (WGS) entry which is preliminary data.</text>
</comment>
<comment type="function">
    <text evidence="5">Bifunctional serine/threonine kinase and phosphorylase involved in the regulation of the pyruvate, phosphate dikinase (PPDK) by catalyzing its phosphorylation/dephosphorylation.</text>
</comment>
<reference evidence="6 7" key="1">
    <citation type="submission" date="2019-11" db="EMBL/GenBank/DDBJ databases">
        <title>Characterisation of Fundicoccus ignavus gen. nov. sp. nov., a novel genus of the family Aerococcaceae isolated from bulk tank milk.</title>
        <authorList>
            <person name="Siebert A."/>
            <person name="Huptas C."/>
            <person name="Wenning M."/>
            <person name="Scherer S."/>
            <person name="Doll E.V."/>
        </authorList>
    </citation>
    <scope>NUCLEOTIDE SEQUENCE [LARGE SCALE GENOMIC DNA]</scope>
    <source>
        <strain evidence="6 7">WS4759</strain>
    </source>
</reference>
<dbReference type="NCBIfam" id="NF003742">
    <property type="entry name" value="PRK05339.1"/>
    <property type="match status" value="1"/>
</dbReference>
<gene>
    <name evidence="6" type="primary">ppsR</name>
    <name evidence="6" type="ORF">GIY09_03250</name>
</gene>
<dbReference type="AlphaFoldDB" id="A0A6I2GAZ0"/>
<dbReference type="GO" id="GO:0005524">
    <property type="term" value="F:ATP binding"/>
    <property type="evidence" value="ECO:0007669"/>
    <property type="project" value="InterPro"/>
</dbReference>
<comment type="catalytic activity">
    <reaction evidence="5">
        <text>N(tele)-phospho-L-histidyl/O-phospho-L-threonyl-[pyruvate, phosphate dikinase] + phosphate + H(+) = N(tele)-phospho-L-histidyl/L-threonyl-[pyruvate, phosphate dikinase] + diphosphate</text>
        <dbReference type="Rhea" id="RHEA:43696"/>
        <dbReference type="Rhea" id="RHEA-COMP:10650"/>
        <dbReference type="Rhea" id="RHEA-COMP:10651"/>
        <dbReference type="ChEBI" id="CHEBI:15378"/>
        <dbReference type="ChEBI" id="CHEBI:30013"/>
        <dbReference type="ChEBI" id="CHEBI:33019"/>
        <dbReference type="ChEBI" id="CHEBI:43474"/>
        <dbReference type="ChEBI" id="CHEBI:61977"/>
        <dbReference type="ChEBI" id="CHEBI:83586"/>
        <dbReference type="EC" id="2.7.4.27"/>
    </reaction>
</comment>
<dbReference type="InterPro" id="IPR026565">
    <property type="entry name" value="PPDK_reg"/>
</dbReference>
<keyword evidence="2 5" id="KW-0808">Transferase</keyword>
<dbReference type="Proteomes" id="UP000430975">
    <property type="component" value="Unassembled WGS sequence"/>
</dbReference>
<dbReference type="RefSeq" id="WP_153863210.1">
    <property type="nucleotide sequence ID" value="NZ_WJQS01000002.1"/>
</dbReference>
<keyword evidence="7" id="KW-1185">Reference proteome</keyword>
<feature type="binding site" evidence="5">
    <location>
        <begin position="153"/>
        <end position="160"/>
    </location>
    <ligand>
        <name>ADP</name>
        <dbReference type="ChEBI" id="CHEBI:456216"/>
    </ligand>
</feature>
<comment type="similarity">
    <text evidence="5">Belongs to the pyruvate, phosphate/water dikinase regulatory protein family. PDRP subfamily.</text>
</comment>
<dbReference type="GO" id="GO:0016776">
    <property type="term" value="F:phosphotransferase activity, phosphate group as acceptor"/>
    <property type="evidence" value="ECO:0007669"/>
    <property type="project" value="UniProtKB-UniRule"/>
</dbReference>
<dbReference type="PANTHER" id="PTHR31756">
    <property type="entry name" value="PYRUVATE, PHOSPHATE DIKINASE REGULATORY PROTEIN 1, CHLOROPLASTIC"/>
    <property type="match status" value="1"/>
</dbReference>
<keyword evidence="4 5" id="KW-0418">Kinase</keyword>
<dbReference type="GO" id="GO:0004674">
    <property type="term" value="F:protein serine/threonine kinase activity"/>
    <property type="evidence" value="ECO:0007669"/>
    <property type="project" value="UniProtKB-UniRule"/>
</dbReference>
<keyword evidence="3 5" id="KW-0547">Nucleotide-binding</keyword>
<evidence type="ECO:0000256" key="2">
    <source>
        <dbReference type="ARBA" id="ARBA00022679"/>
    </source>
</evidence>
<organism evidence="6 7">
    <name type="scientific">Fundicoccus ignavus</name>
    <dbReference type="NCBI Taxonomy" id="2664442"/>
    <lineage>
        <taxon>Bacteria</taxon>
        <taxon>Bacillati</taxon>
        <taxon>Bacillota</taxon>
        <taxon>Bacilli</taxon>
        <taxon>Lactobacillales</taxon>
        <taxon>Aerococcaceae</taxon>
        <taxon>Fundicoccus</taxon>
    </lineage>
</organism>
<comment type="catalytic activity">
    <reaction evidence="5">
        <text>N(tele)-phospho-L-histidyl/L-threonyl-[pyruvate, phosphate dikinase] + ADP = N(tele)-phospho-L-histidyl/O-phospho-L-threonyl-[pyruvate, phosphate dikinase] + AMP + H(+)</text>
        <dbReference type="Rhea" id="RHEA:43692"/>
        <dbReference type="Rhea" id="RHEA-COMP:10650"/>
        <dbReference type="Rhea" id="RHEA-COMP:10651"/>
        <dbReference type="ChEBI" id="CHEBI:15378"/>
        <dbReference type="ChEBI" id="CHEBI:30013"/>
        <dbReference type="ChEBI" id="CHEBI:61977"/>
        <dbReference type="ChEBI" id="CHEBI:83586"/>
        <dbReference type="ChEBI" id="CHEBI:456215"/>
        <dbReference type="ChEBI" id="CHEBI:456216"/>
        <dbReference type="EC" id="2.7.11.32"/>
    </reaction>
</comment>
<evidence type="ECO:0000313" key="6">
    <source>
        <dbReference type="EMBL" id="MRI84917.1"/>
    </source>
</evidence>
<sequence>MEKKNQTLHYFILSDSIGETAQKVARAALVHFPSAKTVLHKYTFISNIEKIDEIIHDAVKYDGLLFMTIANSELASYVEAKCIETGLICYNLIQPFTLEIERRLGVNPTSLVGAQHELSDEYFDRIEAMEFCMKYDDGKDPKGIGEAEIVLLGISRTGKTPLSMYLATLGYKVCNLPLIPENDLPSIVFEINKNKIIGLTNNIEVVNKHREIRMLEYGIPKGSRYASENRVKQELDYADEVYRTLGCPVINVADRSIEETAHIISEIMKLTPHAF</sequence>
<proteinExistence type="inferred from homology"/>
<evidence type="ECO:0000256" key="4">
    <source>
        <dbReference type="ARBA" id="ARBA00022777"/>
    </source>
</evidence>
<dbReference type="PANTHER" id="PTHR31756:SF3">
    <property type="entry name" value="PYRUVATE, PHOSPHATE DIKINASE REGULATORY PROTEIN 1, CHLOROPLASTIC"/>
    <property type="match status" value="1"/>
</dbReference>
<evidence type="ECO:0000256" key="1">
    <source>
        <dbReference type="ARBA" id="ARBA00022527"/>
    </source>
</evidence>
<evidence type="ECO:0000256" key="5">
    <source>
        <dbReference type="HAMAP-Rule" id="MF_00921"/>
    </source>
</evidence>